<dbReference type="Gene3D" id="3.90.1150.10">
    <property type="entry name" value="Aspartate Aminotransferase, domain 1"/>
    <property type="match status" value="1"/>
</dbReference>
<proteinExistence type="inferred from homology"/>
<dbReference type="GO" id="GO:0033362">
    <property type="term" value="P:lysine biosynthetic process via diaminopimelate, diaminopimelate-aminotransferase pathway"/>
    <property type="evidence" value="ECO:0007669"/>
    <property type="project" value="UniProtKB-UniRule"/>
</dbReference>
<feature type="binding site" evidence="9">
    <location>
        <position position="72"/>
    </location>
    <ligand>
        <name>pyridoxal 5'-phosphate</name>
        <dbReference type="ChEBI" id="CHEBI:597326"/>
    </ligand>
</feature>
<dbReference type="PROSITE" id="PS00105">
    <property type="entry name" value="AA_TRANSFER_CLASS_1"/>
    <property type="match status" value="1"/>
</dbReference>
<comment type="function">
    <text evidence="9">Involved in the synthesis of meso-diaminopimelate (m-DAP or DL-DAP), required for both lysine and peptidoglycan biosynthesis. Catalyzes the direct conversion of tetrahydrodipicolinate to LL-diaminopimelate.</text>
</comment>
<feature type="binding site" evidence="9">
    <location>
        <position position="106"/>
    </location>
    <ligand>
        <name>substrate</name>
    </ligand>
</feature>
<feature type="binding site" evidence="9">
    <location>
        <position position="129"/>
    </location>
    <ligand>
        <name>pyridoxal 5'-phosphate</name>
        <dbReference type="ChEBI" id="CHEBI:597326"/>
    </ligand>
</feature>
<organism evidence="12 13">
    <name type="scientific">Waddlia chondrophila (strain ATCC VR-1470 / WSU 86-1044)</name>
    <dbReference type="NCBI Taxonomy" id="716544"/>
    <lineage>
        <taxon>Bacteria</taxon>
        <taxon>Pseudomonadati</taxon>
        <taxon>Chlamydiota</taxon>
        <taxon>Chlamydiia</taxon>
        <taxon>Parachlamydiales</taxon>
        <taxon>Waddliaceae</taxon>
        <taxon>Waddlia</taxon>
    </lineage>
</organism>
<dbReference type="FunFam" id="3.40.640.10:FF:000099">
    <property type="entry name" value="LL-diaminopimelate aminotransferase, chloroplastic"/>
    <property type="match status" value="1"/>
</dbReference>
<protein>
    <recommendedName>
        <fullName evidence="4 9">LL-diaminopimelate aminotransferase</fullName>
        <shortName evidence="9">DAP-AT</shortName>
        <shortName evidence="9">DAP-aminotransferase</shortName>
        <shortName evidence="9">LL-DAP-aminotransferase</shortName>
        <ecNumber evidence="3 9">2.6.1.83</ecNumber>
    </recommendedName>
</protein>
<evidence type="ECO:0000313" key="13">
    <source>
        <dbReference type="Proteomes" id="UP000001505"/>
    </source>
</evidence>
<evidence type="ECO:0000259" key="11">
    <source>
        <dbReference type="Pfam" id="PF00155"/>
    </source>
</evidence>
<evidence type="ECO:0000256" key="4">
    <source>
        <dbReference type="ARBA" id="ARBA00018052"/>
    </source>
</evidence>
<dbReference type="KEGG" id="wch:wcw_0764"/>
<gene>
    <name evidence="12" type="primary">aspC3</name>
    <name evidence="9" type="synonym">dapL</name>
    <name evidence="12" type="ordered locus">wcw_0764</name>
</gene>
<keyword evidence="13" id="KW-1185">Reference proteome</keyword>
<dbReference type="HOGENOM" id="CLU_051433_0_0_0"/>
<feature type="binding site" evidence="9">
    <location>
        <position position="369"/>
    </location>
    <ligand>
        <name>substrate</name>
    </ligand>
</feature>
<dbReference type="Gene3D" id="3.40.640.10">
    <property type="entry name" value="Type I PLP-dependent aspartate aminotransferase-like (Major domain)"/>
    <property type="match status" value="1"/>
</dbReference>
<dbReference type="STRING" id="716544.wcw_0764"/>
<dbReference type="NCBIfam" id="TIGR03542">
    <property type="entry name" value="DAPAT_plant"/>
    <property type="match status" value="1"/>
</dbReference>
<feature type="binding site" evidence="9">
    <location>
        <position position="173"/>
    </location>
    <ligand>
        <name>substrate</name>
    </ligand>
</feature>
<dbReference type="SUPFAM" id="SSF53383">
    <property type="entry name" value="PLP-dependent transferases"/>
    <property type="match status" value="1"/>
</dbReference>
<feature type="domain" description="Aminotransferase class I/classII large" evidence="11">
    <location>
        <begin position="35"/>
        <end position="386"/>
    </location>
</feature>
<evidence type="ECO:0000256" key="3">
    <source>
        <dbReference type="ARBA" id="ARBA00013138"/>
    </source>
</evidence>
<accession>D6YVH0</accession>
<dbReference type="RefSeq" id="WP_013181849.1">
    <property type="nucleotide sequence ID" value="NC_014225.1"/>
</dbReference>
<dbReference type="GO" id="GO:0010285">
    <property type="term" value="F:L,L-diaminopimelate aminotransferase activity"/>
    <property type="evidence" value="ECO:0007669"/>
    <property type="project" value="UniProtKB-UniRule"/>
</dbReference>
<comment type="subunit">
    <text evidence="9">Homodimer.</text>
</comment>
<evidence type="ECO:0000256" key="10">
    <source>
        <dbReference type="RuleBase" id="RU000481"/>
    </source>
</evidence>
<dbReference type="Proteomes" id="UP000001505">
    <property type="component" value="Chromosome"/>
</dbReference>
<comment type="similarity">
    <text evidence="9">Belongs to the class-I pyridoxal-phosphate-dependent aminotransferase family. LL-diaminopimelate aminotransferase subfamily.</text>
</comment>
<dbReference type="InterPro" id="IPR004838">
    <property type="entry name" value="NHTrfase_class1_PyrdxlP-BS"/>
</dbReference>
<feature type="binding site" evidence="9">
    <location>
        <position position="129"/>
    </location>
    <ligand>
        <name>substrate</name>
    </ligand>
</feature>
<feature type="binding site" evidence="9">
    <location>
        <position position="274"/>
    </location>
    <ligand>
        <name>substrate</name>
    </ligand>
</feature>
<dbReference type="OrthoDB" id="9813612at2"/>
<dbReference type="CDD" id="cd00609">
    <property type="entry name" value="AAT_like"/>
    <property type="match status" value="1"/>
</dbReference>
<feature type="binding site" evidence="9">
    <location>
        <position position="204"/>
    </location>
    <ligand>
        <name>pyridoxal 5'-phosphate</name>
        <dbReference type="ChEBI" id="CHEBI:597326"/>
    </ligand>
</feature>
<comment type="cofactor">
    <cofactor evidence="1 9 10">
        <name>pyridoxal 5'-phosphate</name>
        <dbReference type="ChEBI" id="CHEBI:597326"/>
    </cofactor>
</comment>
<keyword evidence="5 9" id="KW-0032">Aminotransferase</keyword>
<feature type="binding site" evidence="9">
    <location>
        <begin position="232"/>
        <end position="234"/>
    </location>
    <ligand>
        <name>pyridoxal 5'-phosphate</name>
        <dbReference type="ChEBI" id="CHEBI:597326"/>
    </ligand>
</feature>
<feature type="modified residue" description="N6-(pyridoxal phosphate)lysine" evidence="9">
    <location>
        <position position="235"/>
    </location>
</feature>
<evidence type="ECO:0000256" key="6">
    <source>
        <dbReference type="ARBA" id="ARBA00022679"/>
    </source>
</evidence>
<dbReference type="GO" id="GO:0030170">
    <property type="term" value="F:pyridoxal phosphate binding"/>
    <property type="evidence" value="ECO:0007669"/>
    <property type="project" value="UniProtKB-UniRule"/>
</dbReference>
<feature type="binding site" evidence="9">
    <location>
        <position position="274"/>
    </location>
    <ligand>
        <name>pyridoxal 5'-phosphate</name>
        <dbReference type="ChEBI" id="CHEBI:597326"/>
    </ligand>
</feature>
<feature type="binding site" evidence="9">
    <location>
        <position position="15"/>
    </location>
    <ligand>
        <name>substrate</name>
    </ligand>
</feature>
<sequence length="397" mass="43589">MAKINPHLAALKSGYLFPEIQKKKEAFLIEEPGAKLISLGIGDTTCPIAPSVVEQISCQAHAMGTPEGYTGYGPDQGSPVLRQKLSQRIYQEMIEPEEIFISDGAKCDCGRLLLLFGPNSTVAVQDPVYPVYVDTATIYGLSHSIIRMPCTPKNHFFPSPINADLIYLCSPNNPTGSVATKEQLKAYVDFAKANNSIIIFDAAYSAFIRDNTLPRSIYEIEGSREVAIEVNSFSKLAGFTGLRLGWTVVPKELNFSNGTPVHAAWSRISSTFFNGASNIVQSAGVAVLENEGWEQVQKTIDHYLENAQLIKETFVSLGYPCYGGSHAPYVWVDYSPKTSWQAFDELLKKTHILAIPGSGFGSCGEHFVRFSAFGSKETVLEAMARLSRQHVYSKNHA</sequence>
<comment type="pathway">
    <text evidence="2 9">Amino-acid biosynthesis; L-lysine biosynthesis via DAP pathway; LL-2,6-diaminopimelate from (S)-tetrahydrodipicolinate (aminotransferase route): step 1/1.</text>
</comment>
<comment type="catalytic activity">
    <reaction evidence="8 9">
        <text>(2S,6S)-2,6-diaminopimelate + 2-oxoglutarate = (S)-2,3,4,5-tetrahydrodipicolinate + L-glutamate + H2O + H(+)</text>
        <dbReference type="Rhea" id="RHEA:23988"/>
        <dbReference type="ChEBI" id="CHEBI:15377"/>
        <dbReference type="ChEBI" id="CHEBI:15378"/>
        <dbReference type="ChEBI" id="CHEBI:16810"/>
        <dbReference type="ChEBI" id="CHEBI:16845"/>
        <dbReference type="ChEBI" id="CHEBI:29985"/>
        <dbReference type="ChEBI" id="CHEBI:57609"/>
        <dbReference type="EC" id="2.6.1.83"/>
    </reaction>
</comment>
<feature type="binding site" evidence="9">
    <location>
        <position position="42"/>
    </location>
    <ligand>
        <name>substrate</name>
    </ligand>
</feature>
<evidence type="ECO:0000256" key="9">
    <source>
        <dbReference type="HAMAP-Rule" id="MF_01642"/>
    </source>
</evidence>
<dbReference type="PANTHER" id="PTHR43144">
    <property type="entry name" value="AMINOTRANSFERASE"/>
    <property type="match status" value="1"/>
</dbReference>
<dbReference type="InterPro" id="IPR004839">
    <property type="entry name" value="Aminotransferase_I/II_large"/>
</dbReference>
<evidence type="ECO:0000256" key="7">
    <source>
        <dbReference type="ARBA" id="ARBA00022898"/>
    </source>
</evidence>
<evidence type="ECO:0000256" key="1">
    <source>
        <dbReference type="ARBA" id="ARBA00001933"/>
    </source>
</evidence>
<dbReference type="InterPro" id="IPR015422">
    <property type="entry name" value="PyrdxlP-dep_Trfase_small"/>
</dbReference>
<dbReference type="EMBL" id="CP001928">
    <property type="protein sequence ID" value="ADI38131.1"/>
    <property type="molecule type" value="Genomic_DNA"/>
</dbReference>
<feature type="binding site" evidence="9">
    <location>
        <position position="243"/>
    </location>
    <ligand>
        <name>pyridoxal 5'-phosphate</name>
        <dbReference type="ChEBI" id="CHEBI:597326"/>
    </ligand>
</feature>
<evidence type="ECO:0000256" key="8">
    <source>
        <dbReference type="ARBA" id="ARBA00051934"/>
    </source>
</evidence>
<dbReference type="UniPathway" id="UPA00034">
    <property type="reaction ID" value="UER00466"/>
</dbReference>
<evidence type="ECO:0000313" key="12">
    <source>
        <dbReference type="EMBL" id="ADI38131.1"/>
    </source>
</evidence>
<dbReference type="AlphaFoldDB" id="D6YVH0"/>
<name>D6YVH0_WADCW</name>
<keyword evidence="6 9" id="KW-0808">Transferase</keyword>
<dbReference type="InterPro" id="IPR019942">
    <property type="entry name" value="DapL/ALD1"/>
</dbReference>
<dbReference type="Pfam" id="PF00155">
    <property type="entry name" value="Aminotran_1_2"/>
    <property type="match status" value="1"/>
</dbReference>
<feature type="binding site" evidence="9">
    <location>
        <begin position="105"/>
        <end position="106"/>
    </location>
    <ligand>
        <name>pyridoxal 5'-phosphate</name>
        <dbReference type="ChEBI" id="CHEBI:597326"/>
    </ligand>
</feature>
<evidence type="ECO:0000256" key="2">
    <source>
        <dbReference type="ARBA" id="ARBA00004982"/>
    </source>
</evidence>
<reference evidence="12 13" key="1">
    <citation type="journal article" date="2010" name="PLoS ONE">
        <title>The Waddlia genome: a window into chlamydial biology.</title>
        <authorList>
            <person name="Bertelli C."/>
            <person name="Collyn F."/>
            <person name="Croxatto A."/>
            <person name="Ruckert C."/>
            <person name="Polkinghorne A."/>
            <person name="Kebbi-Beghdadi C."/>
            <person name="Goesmann A."/>
            <person name="Vaughan L."/>
            <person name="Greub G."/>
        </authorList>
    </citation>
    <scope>NUCLEOTIDE SEQUENCE [LARGE SCALE GENOMIC DNA]</scope>
    <source>
        <strain evidence="13">ATCC VR-1470 / WSU 86-1044</strain>
    </source>
</reference>
<dbReference type="eggNOG" id="COG0436">
    <property type="taxonomic scope" value="Bacteria"/>
</dbReference>
<evidence type="ECO:0000256" key="5">
    <source>
        <dbReference type="ARBA" id="ARBA00022576"/>
    </source>
</evidence>
<dbReference type="InterPro" id="IPR015424">
    <property type="entry name" value="PyrdxlP-dep_Trfase"/>
</dbReference>
<keyword evidence="7 9" id="KW-0663">Pyridoxal phosphate</keyword>
<dbReference type="EC" id="2.6.1.83" evidence="3 9"/>
<feature type="binding site" evidence="9">
    <location>
        <position position="173"/>
    </location>
    <ligand>
        <name>pyridoxal 5'-phosphate</name>
        <dbReference type="ChEBI" id="CHEBI:597326"/>
    </ligand>
</feature>
<dbReference type="HAMAP" id="MF_01642">
    <property type="entry name" value="DapL_aminotrans_1"/>
    <property type="match status" value="1"/>
</dbReference>
<dbReference type="InterPro" id="IPR015421">
    <property type="entry name" value="PyrdxlP-dep_Trfase_major"/>
</dbReference>